<dbReference type="NCBIfam" id="NF005413">
    <property type="entry name" value="PRK06986.1"/>
    <property type="match status" value="1"/>
</dbReference>
<dbReference type="SUPFAM" id="SSF88946">
    <property type="entry name" value="Sigma2 domain of RNA polymerase sigma factors"/>
    <property type="match status" value="1"/>
</dbReference>
<evidence type="ECO:0000256" key="3">
    <source>
        <dbReference type="ARBA" id="ARBA00023125"/>
    </source>
</evidence>
<evidence type="ECO:0000256" key="4">
    <source>
        <dbReference type="ARBA" id="ARBA00023163"/>
    </source>
</evidence>
<dbReference type="InterPro" id="IPR014284">
    <property type="entry name" value="RNA_pol_sigma-70_dom"/>
</dbReference>
<evidence type="ECO:0000256" key="5">
    <source>
        <dbReference type="SAM" id="MobiDB-lite"/>
    </source>
</evidence>
<dbReference type="InterPro" id="IPR013324">
    <property type="entry name" value="RNA_pol_sigma_r3/r4-like"/>
</dbReference>
<dbReference type="KEGG" id="ggr:HKW67_13645"/>
<dbReference type="NCBIfam" id="TIGR02479">
    <property type="entry name" value="FliA_WhiG"/>
    <property type="match status" value="1"/>
</dbReference>
<dbReference type="PANTHER" id="PTHR30385:SF7">
    <property type="entry name" value="RNA POLYMERASE SIGMA FACTOR FLIA"/>
    <property type="match status" value="1"/>
</dbReference>
<dbReference type="PRINTS" id="PR00046">
    <property type="entry name" value="SIGMA70FCT"/>
</dbReference>
<evidence type="ECO:0000313" key="8">
    <source>
        <dbReference type="Proteomes" id="UP000500938"/>
    </source>
</evidence>
<reference evidence="7 8" key="1">
    <citation type="submission" date="2020-05" db="EMBL/GenBank/DDBJ databases">
        <title>Complete genome sequence of Gemmatimonas greenlandica TET16.</title>
        <authorList>
            <person name="Zeng Y."/>
        </authorList>
    </citation>
    <scope>NUCLEOTIDE SEQUENCE [LARGE SCALE GENOMIC DNA]</scope>
    <source>
        <strain evidence="7 8">TET16</strain>
    </source>
</reference>
<evidence type="ECO:0000259" key="6">
    <source>
        <dbReference type="PROSITE" id="PS00715"/>
    </source>
</evidence>
<feature type="compositionally biased region" description="Basic and acidic residues" evidence="5">
    <location>
        <begin position="148"/>
        <end position="159"/>
    </location>
</feature>
<dbReference type="RefSeq" id="WP_171225904.1">
    <property type="nucleotide sequence ID" value="NZ_CP053085.1"/>
</dbReference>
<dbReference type="Proteomes" id="UP000500938">
    <property type="component" value="Chromosome"/>
</dbReference>
<dbReference type="EMBL" id="CP053085">
    <property type="protein sequence ID" value="QJR36472.1"/>
    <property type="molecule type" value="Genomic_DNA"/>
</dbReference>
<dbReference type="InterPro" id="IPR007627">
    <property type="entry name" value="RNA_pol_sigma70_r2"/>
</dbReference>
<evidence type="ECO:0000256" key="1">
    <source>
        <dbReference type="ARBA" id="ARBA00023015"/>
    </source>
</evidence>
<dbReference type="Pfam" id="PF04542">
    <property type="entry name" value="Sigma70_r2"/>
    <property type="match status" value="1"/>
</dbReference>
<dbReference type="InterPro" id="IPR007630">
    <property type="entry name" value="RNA_pol_sigma70_r4"/>
</dbReference>
<dbReference type="PIRSF" id="PIRSF000770">
    <property type="entry name" value="RNA_pol_sigma-SigE/K"/>
    <property type="match status" value="1"/>
</dbReference>
<keyword evidence="8" id="KW-1185">Reference proteome</keyword>
<dbReference type="SUPFAM" id="SSF88659">
    <property type="entry name" value="Sigma3 and sigma4 domains of RNA polymerase sigma factors"/>
    <property type="match status" value="2"/>
</dbReference>
<dbReference type="PROSITE" id="PS00715">
    <property type="entry name" value="SIGMA70_1"/>
    <property type="match status" value="1"/>
</dbReference>
<evidence type="ECO:0000313" key="7">
    <source>
        <dbReference type="EMBL" id="QJR36472.1"/>
    </source>
</evidence>
<feature type="domain" description="RNA polymerase sigma-70" evidence="6">
    <location>
        <begin position="47"/>
        <end position="60"/>
    </location>
</feature>
<sequence>MHTKLWQSYQAGNQTARDRLLEEHLGLVHHVARQVSRTLAVRADFDELVSAGTIGLMTALEGFDFSRGLAFSTFAAPRIRGAILDELRKQDHVPRSIRRKTREISAGRESFQRTHGRAPDDKELAQHLNVDMDTLWRWQADVEGAHHIPLDRAPGERENTAPVPAETLSSDGDNDVEDSLTHEQEVSHLKDAIMHLKEQERVVLSLYYFEELKLHEIAKVLELTESRVSQIRSKALSKLRVELTPLRENVA</sequence>
<gene>
    <name evidence="7" type="ORF">HKW67_13645</name>
</gene>
<dbReference type="Pfam" id="PF04545">
    <property type="entry name" value="Sigma70_r4"/>
    <property type="match status" value="1"/>
</dbReference>
<dbReference type="AlphaFoldDB" id="A0A6M4IUH2"/>
<keyword evidence="3" id="KW-0238">DNA-binding</keyword>
<keyword evidence="4" id="KW-0804">Transcription</keyword>
<dbReference type="Gene3D" id="1.10.1740.10">
    <property type="match status" value="1"/>
</dbReference>
<dbReference type="GO" id="GO:0006352">
    <property type="term" value="P:DNA-templated transcription initiation"/>
    <property type="evidence" value="ECO:0007669"/>
    <property type="project" value="InterPro"/>
</dbReference>
<dbReference type="Gene3D" id="1.20.140.160">
    <property type="match status" value="1"/>
</dbReference>
<dbReference type="InterPro" id="IPR013325">
    <property type="entry name" value="RNA_pol_sigma_r2"/>
</dbReference>
<dbReference type="InterPro" id="IPR012845">
    <property type="entry name" value="RNA_pol_sigma_FliA_WhiG"/>
</dbReference>
<protein>
    <submittedName>
        <fullName evidence="7">FliA/WhiG family RNA polymerase sigma factor</fullName>
    </submittedName>
</protein>
<dbReference type="InterPro" id="IPR000943">
    <property type="entry name" value="RNA_pol_sigma70"/>
</dbReference>
<name>A0A6M4IUH2_9BACT</name>
<dbReference type="GO" id="GO:0016987">
    <property type="term" value="F:sigma factor activity"/>
    <property type="evidence" value="ECO:0007669"/>
    <property type="project" value="UniProtKB-KW"/>
</dbReference>
<keyword evidence="2" id="KW-0731">Sigma factor</keyword>
<dbReference type="NCBIfam" id="TIGR02937">
    <property type="entry name" value="sigma70-ECF"/>
    <property type="match status" value="1"/>
</dbReference>
<dbReference type="GO" id="GO:0003677">
    <property type="term" value="F:DNA binding"/>
    <property type="evidence" value="ECO:0007669"/>
    <property type="project" value="UniProtKB-KW"/>
</dbReference>
<proteinExistence type="predicted"/>
<dbReference type="GO" id="GO:0003899">
    <property type="term" value="F:DNA-directed RNA polymerase activity"/>
    <property type="evidence" value="ECO:0007669"/>
    <property type="project" value="InterPro"/>
</dbReference>
<evidence type="ECO:0000256" key="2">
    <source>
        <dbReference type="ARBA" id="ARBA00023082"/>
    </source>
</evidence>
<dbReference type="PANTHER" id="PTHR30385">
    <property type="entry name" value="SIGMA FACTOR F FLAGELLAR"/>
    <property type="match status" value="1"/>
</dbReference>
<accession>A0A6M4IUH2</accession>
<feature type="region of interest" description="Disordered" evidence="5">
    <location>
        <begin position="148"/>
        <end position="177"/>
    </location>
</feature>
<keyword evidence="1" id="KW-0805">Transcription regulation</keyword>
<dbReference type="CDD" id="cd06171">
    <property type="entry name" value="Sigma70_r4"/>
    <property type="match status" value="1"/>
</dbReference>
<organism evidence="7 8">
    <name type="scientific">Gemmatimonas groenlandica</name>
    <dbReference type="NCBI Taxonomy" id="2732249"/>
    <lineage>
        <taxon>Bacteria</taxon>
        <taxon>Pseudomonadati</taxon>
        <taxon>Gemmatimonadota</taxon>
        <taxon>Gemmatimonadia</taxon>
        <taxon>Gemmatimonadales</taxon>
        <taxon>Gemmatimonadaceae</taxon>
        <taxon>Gemmatimonas</taxon>
    </lineage>
</organism>